<name>A0A7J6GEA1_CANSA</name>
<accession>A0A7J6GEA1</accession>
<protein>
    <submittedName>
        <fullName evidence="1">Uncharacterized protein</fullName>
    </submittedName>
</protein>
<evidence type="ECO:0000313" key="1">
    <source>
        <dbReference type="EMBL" id="KAF4381158.1"/>
    </source>
</evidence>
<comment type="caution">
    <text evidence="1">The sequence shown here is derived from an EMBL/GenBank/DDBJ whole genome shotgun (WGS) entry which is preliminary data.</text>
</comment>
<gene>
    <name evidence="1" type="ORF">F8388_012080</name>
</gene>
<organism evidence="1 2">
    <name type="scientific">Cannabis sativa</name>
    <name type="common">Hemp</name>
    <name type="synonym">Marijuana</name>
    <dbReference type="NCBI Taxonomy" id="3483"/>
    <lineage>
        <taxon>Eukaryota</taxon>
        <taxon>Viridiplantae</taxon>
        <taxon>Streptophyta</taxon>
        <taxon>Embryophyta</taxon>
        <taxon>Tracheophyta</taxon>
        <taxon>Spermatophyta</taxon>
        <taxon>Magnoliopsida</taxon>
        <taxon>eudicotyledons</taxon>
        <taxon>Gunneridae</taxon>
        <taxon>Pentapetalae</taxon>
        <taxon>rosids</taxon>
        <taxon>fabids</taxon>
        <taxon>Rosales</taxon>
        <taxon>Cannabaceae</taxon>
        <taxon>Cannabis</taxon>
    </lineage>
</organism>
<proteinExistence type="predicted"/>
<sequence length="104" mass="12178">MSHSQPKSNSPESKVNNFDNNCKKIVRVKRDDSISKYYQLDPRKAWIWYQRGLALQLLATQPSFQFFGHYCSTYSFSSVEDDLNMREGFKPDINGKRILSSYDL</sequence>
<dbReference type="AlphaFoldDB" id="A0A7J6GEA1"/>
<reference evidence="1 2" key="1">
    <citation type="journal article" date="2020" name="bioRxiv">
        <title>Sequence and annotation of 42 cannabis genomes reveals extensive copy number variation in cannabinoid synthesis and pathogen resistance genes.</title>
        <authorList>
            <person name="Mckernan K.J."/>
            <person name="Helbert Y."/>
            <person name="Kane L.T."/>
            <person name="Ebling H."/>
            <person name="Zhang L."/>
            <person name="Liu B."/>
            <person name="Eaton Z."/>
            <person name="Mclaughlin S."/>
            <person name="Kingan S."/>
            <person name="Baybayan P."/>
            <person name="Concepcion G."/>
            <person name="Jordan M."/>
            <person name="Riva A."/>
            <person name="Barbazuk W."/>
            <person name="Harkins T."/>
        </authorList>
    </citation>
    <scope>NUCLEOTIDE SEQUENCE [LARGE SCALE GENOMIC DNA]</scope>
    <source>
        <strain evidence="2">cv. Jamaican Lion 4</strain>
        <tissue evidence="1">Leaf</tissue>
    </source>
</reference>
<dbReference type="Proteomes" id="UP000525078">
    <property type="component" value="Unassembled WGS sequence"/>
</dbReference>
<dbReference type="EMBL" id="JAATIP010000063">
    <property type="protein sequence ID" value="KAF4381158.1"/>
    <property type="molecule type" value="Genomic_DNA"/>
</dbReference>
<evidence type="ECO:0000313" key="2">
    <source>
        <dbReference type="Proteomes" id="UP000525078"/>
    </source>
</evidence>